<dbReference type="GO" id="GO:0015658">
    <property type="term" value="F:branched-chain amino acid transmembrane transporter activity"/>
    <property type="evidence" value="ECO:0007669"/>
    <property type="project" value="TreeGrafter"/>
</dbReference>
<dbReference type="EMBL" id="SGOB01000003">
    <property type="protein sequence ID" value="TRA88051.1"/>
    <property type="molecule type" value="Genomic_DNA"/>
</dbReference>
<name>A0AA95AHE2_RHIRH</name>
<comment type="caution">
    <text evidence="7">The sequence shown here is derived from an EMBL/GenBank/DDBJ whole genome shotgun (WGS) entry which is preliminary data.</text>
</comment>
<dbReference type="Pfam" id="PF00005">
    <property type="entry name" value="ABC_tran"/>
    <property type="match status" value="1"/>
</dbReference>
<evidence type="ECO:0000256" key="3">
    <source>
        <dbReference type="ARBA" id="ARBA00022741"/>
    </source>
</evidence>
<keyword evidence="2" id="KW-0813">Transport</keyword>
<comment type="similarity">
    <text evidence="1">Belongs to the ABC transporter superfamily.</text>
</comment>
<proteinExistence type="inferred from homology"/>
<keyword evidence="3" id="KW-0547">Nucleotide-binding</keyword>
<dbReference type="AlphaFoldDB" id="A0AA95AHE2"/>
<gene>
    <name evidence="7" type="ORF">EXN24_15975</name>
</gene>
<dbReference type="GO" id="GO:0005524">
    <property type="term" value="F:ATP binding"/>
    <property type="evidence" value="ECO:0007669"/>
    <property type="project" value="UniProtKB-KW"/>
</dbReference>
<accession>A0AA95AHE2</accession>
<protein>
    <submittedName>
        <fullName evidence="7">ABC transporter ATP-binding protein</fullName>
    </submittedName>
</protein>
<evidence type="ECO:0000256" key="2">
    <source>
        <dbReference type="ARBA" id="ARBA00022448"/>
    </source>
</evidence>
<dbReference type="PANTHER" id="PTHR43820:SF7">
    <property type="entry name" value="BRANCHED-CHAIN AMINO ACID TRANSPORT ATP-BINDING PROTEIN LIVF-RELATED"/>
    <property type="match status" value="1"/>
</dbReference>
<organism evidence="7 8">
    <name type="scientific">Rhizobium rhizogenes</name>
    <name type="common">Agrobacterium rhizogenes</name>
    <dbReference type="NCBI Taxonomy" id="359"/>
    <lineage>
        <taxon>Bacteria</taxon>
        <taxon>Pseudomonadati</taxon>
        <taxon>Pseudomonadota</taxon>
        <taxon>Alphaproteobacteria</taxon>
        <taxon>Hyphomicrobiales</taxon>
        <taxon>Rhizobiaceae</taxon>
        <taxon>Rhizobium/Agrobacterium group</taxon>
        <taxon>Rhizobium</taxon>
    </lineage>
</organism>
<dbReference type="GO" id="GO:0015807">
    <property type="term" value="P:L-amino acid transport"/>
    <property type="evidence" value="ECO:0007669"/>
    <property type="project" value="TreeGrafter"/>
</dbReference>
<dbReference type="InterPro" id="IPR052156">
    <property type="entry name" value="BCAA_Transport_ATP-bd_LivF"/>
</dbReference>
<reference evidence="7 8" key="1">
    <citation type="journal article" date="2019" name="Appl. Microbiol. Biotechnol.">
        <title>Differential efficiency of wild type rhizogenic strains for rol gene transformation of plants.</title>
        <authorList>
            <person name="Desmet S."/>
            <person name="De Keyser E."/>
            <person name="Van Vaerenbergh J."/>
            <person name="Baeyen S."/>
            <person name="Van Huylenbroeck J."/>
            <person name="Geelen D."/>
            <person name="Dhooghe E."/>
        </authorList>
    </citation>
    <scope>NUCLEOTIDE SEQUENCE [LARGE SCALE GENOMIC DNA]</scope>
    <source>
        <strain evidence="7 8">B 4.1</strain>
    </source>
</reference>
<dbReference type="InterPro" id="IPR003593">
    <property type="entry name" value="AAA+_ATPase"/>
</dbReference>
<dbReference type="PROSITE" id="PS00211">
    <property type="entry name" value="ABC_TRANSPORTER_1"/>
    <property type="match status" value="1"/>
</dbReference>
<dbReference type="CDD" id="cd03224">
    <property type="entry name" value="ABC_TM1139_LivF_branched"/>
    <property type="match status" value="1"/>
</dbReference>
<evidence type="ECO:0000313" key="7">
    <source>
        <dbReference type="EMBL" id="TRA88051.1"/>
    </source>
</evidence>
<feature type="domain" description="ABC transporter" evidence="6">
    <location>
        <begin position="2"/>
        <end position="233"/>
    </location>
</feature>
<dbReference type="PANTHER" id="PTHR43820">
    <property type="entry name" value="HIGH-AFFINITY BRANCHED-CHAIN AMINO ACID TRANSPORT ATP-BINDING PROTEIN LIVF"/>
    <property type="match status" value="1"/>
</dbReference>
<dbReference type="GO" id="GO:0016887">
    <property type="term" value="F:ATP hydrolysis activity"/>
    <property type="evidence" value="ECO:0007669"/>
    <property type="project" value="InterPro"/>
</dbReference>
<evidence type="ECO:0000313" key="8">
    <source>
        <dbReference type="Proteomes" id="UP000320858"/>
    </source>
</evidence>
<dbReference type="InterPro" id="IPR027417">
    <property type="entry name" value="P-loop_NTPase"/>
</dbReference>
<dbReference type="Proteomes" id="UP000320858">
    <property type="component" value="Unassembled WGS sequence"/>
</dbReference>
<evidence type="ECO:0000259" key="6">
    <source>
        <dbReference type="PROSITE" id="PS50893"/>
    </source>
</evidence>
<dbReference type="Gene3D" id="3.40.50.300">
    <property type="entry name" value="P-loop containing nucleotide triphosphate hydrolases"/>
    <property type="match status" value="1"/>
</dbReference>
<keyword evidence="4 7" id="KW-0067">ATP-binding</keyword>
<dbReference type="InterPro" id="IPR017871">
    <property type="entry name" value="ABC_transporter-like_CS"/>
</dbReference>
<keyword evidence="5" id="KW-0029">Amino-acid transport</keyword>
<evidence type="ECO:0000256" key="1">
    <source>
        <dbReference type="ARBA" id="ARBA00005417"/>
    </source>
</evidence>
<evidence type="ECO:0000256" key="5">
    <source>
        <dbReference type="ARBA" id="ARBA00022970"/>
    </source>
</evidence>
<sequence>MLKAEGLVAGYGAAEEILKGASVEVHAGEIVTIIGPNGAGKSTLLKAIAGLVPLKGGSVLMNGADLTRKDALGRSKAGLAFVMQEKNVFGTMSVAENLEIASFGNPSGMSQRRESVYGRYPILADKRKALARTLSGGQRQLLAMGMGLMTEPKLLLLDEPTAGLSPKAAEELFQAIIELNQSGLPVLMVEQHALEALEISTRGYVIVTGRNAATGGGPELAADPEIRRLFLGG</sequence>
<dbReference type="GeneID" id="92774714"/>
<evidence type="ECO:0000256" key="4">
    <source>
        <dbReference type="ARBA" id="ARBA00022840"/>
    </source>
</evidence>
<dbReference type="SMART" id="SM00382">
    <property type="entry name" value="AAA"/>
    <property type="match status" value="1"/>
</dbReference>
<dbReference type="InterPro" id="IPR003439">
    <property type="entry name" value="ABC_transporter-like_ATP-bd"/>
</dbReference>
<dbReference type="SUPFAM" id="SSF52540">
    <property type="entry name" value="P-loop containing nucleoside triphosphate hydrolases"/>
    <property type="match status" value="1"/>
</dbReference>
<dbReference type="PROSITE" id="PS50893">
    <property type="entry name" value="ABC_TRANSPORTER_2"/>
    <property type="match status" value="1"/>
</dbReference>
<dbReference type="RefSeq" id="WP_142851251.1">
    <property type="nucleotide sequence ID" value="NZ_SGOB01000003.1"/>
</dbReference>